<feature type="signal peptide" evidence="3">
    <location>
        <begin position="1"/>
        <end position="27"/>
    </location>
</feature>
<dbReference type="SUPFAM" id="SSF53850">
    <property type="entry name" value="Periplasmic binding protein-like II"/>
    <property type="match status" value="1"/>
</dbReference>
<sequence>MVTRRTVLGTFGLGALGCAMLPDMANAADRDIEPEYLADQLRARSLPPLPQRLPKRPRIVHLKAMGRTPGQYGGTVRTIIGSAKDIRFMTIYGYARLIGYDERLVFQPDILEGFQSDNDTVFTFTLREGHKWSDGSPFTVDDFRYWWEDVLLNKDLTPGGGSMVLRVDGNLPRFEVLDEWTIRYSWDKPNPDFLPNLAGPQPLVLVGPSAYLKQFHKEYQDEFRLSALMKENRVKKWADLHIKMSRTYRPENPKLPTLDPWRNMTAPPAEQFIFERNPFFHRVDENGRQLPYIDRFVLNVSSSSIIPAKTGAGESDLQATGIDFADYTFLKDAEDRYPVKVDLWKMTRGSRVAILPNLNCGDDVWRELFRDVRVRRALSLAIDRHEINMAVFYGLGVPSADTLLPESPLFKPEYANAWINHDTEQANALLDEAGLQNRDEDGIRLLPDGRLAEITIETPGESSVDTDVLELVTDHWRKIGIALFIRTSQRDIFRSRAMGGRIMMSIWYGMDNGVATADMNPGQLAPTMDDQLQWPLWGMHYLSHGSQGKAADLPEAIELTELLRRWQRSAHLAERTEIWQQMLAIYTQQVFSIGLVNGTLQPIVRTSRLQNVPEKGLYGFDPTSYLGIYMPDTFWLSGEQV</sequence>
<dbReference type="CDD" id="cd08500">
    <property type="entry name" value="PBP2_NikA_DppA_OppA_like_4"/>
    <property type="match status" value="1"/>
</dbReference>
<dbReference type="PROSITE" id="PS51257">
    <property type="entry name" value="PROKAR_LIPOPROTEIN"/>
    <property type="match status" value="1"/>
</dbReference>
<comment type="caution">
    <text evidence="5">The sequence shown here is derived from an EMBL/GenBank/DDBJ whole genome shotgun (WGS) entry which is preliminary data.</text>
</comment>
<dbReference type="Proteomes" id="UP000253324">
    <property type="component" value="Unassembled WGS sequence"/>
</dbReference>
<evidence type="ECO:0000256" key="3">
    <source>
        <dbReference type="SAM" id="SignalP"/>
    </source>
</evidence>
<keyword evidence="6" id="KW-1185">Reference proteome</keyword>
<evidence type="ECO:0000256" key="2">
    <source>
        <dbReference type="ARBA" id="ARBA00005695"/>
    </source>
</evidence>
<comment type="similarity">
    <text evidence="2">Belongs to the bacterial solute-binding protein 5 family.</text>
</comment>
<evidence type="ECO:0000313" key="6">
    <source>
        <dbReference type="Proteomes" id="UP000253324"/>
    </source>
</evidence>
<dbReference type="PROSITE" id="PS51318">
    <property type="entry name" value="TAT"/>
    <property type="match status" value="1"/>
</dbReference>
<dbReference type="Gene3D" id="3.10.105.10">
    <property type="entry name" value="Dipeptide-binding Protein, Domain 3"/>
    <property type="match status" value="1"/>
</dbReference>
<dbReference type="AlphaFoldDB" id="A0A368YTM0"/>
<keyword evidence="3" id="KW-0732">Signal</keyword>
<evidence type="ECO:0000259" key="4">
    <source>
        <dbReference type="Pfam" id="PF00496"/>
    </source>
</evidence>
<dbReference type="RefSeq" id="WP_114430777.1">
    <property type="nucleotide sequence ID" value="NZ_QPJM01000008.1"/>
</dbReference>
<name>A0A368YTM0_9HYPH</name>
<protein>
    <submittedName>
        <fullName evidence="5">Peptide/nickel transport system substrate-binding protein</fullName>
    </submittedName>
</protein>
<feature type="chain" id="PRO_5016694707" evidence="3">
    <location>
        <begin position="28"/>
        <end position="641"/>
    </location>
</feature>
<dbReference type="OrthoDB" id="9803988at2"/>
<evidence type="ECO:0000313" key="5">
    <source>
        <dbReference type="EMBL" id="RCW82297.1"/>
    </source>
</evidence>
<dbReference type="GO" id="GO:0015833">
    <property type="term" value="P:peptide transport"/>
    <property type="evidence" value="ECO:0007669"/>
    <property type="project" value="TreeGrafter"/>
</dbReference>
<reference evidence="5 6" key="1">
    <citation type="submission" date="2018-07" db="EMBL/GenBank/DDBJ databases">
        <title>Genomic Encyclopedia of Type Strains, Phase III (KMG-III): the genomes of soil and plant-associated and newly described type strains.</title>
        <authorList>
            <person name="Whitman W."/>
        </authorList>
    </citation>
    <scope>NUCLEOTIDE SEQUENCE [LARGE SCALE GENOMIC DNA]</scope>
    <source>
        <strain evidence="5 6">31-25a</strain>
    </source>
</reference>
<accession>A0A368YTM0</accession>
<organism evidence="5 6">
    <name type="scientific">Phyllobacterium bourgognense</name>
    <dbReference type="NCBI Taxonomy" id="314236"/>
    <lineage>
        <taxon>Bacteria</taxon>
        <taxon>Pseudomonadati</taxon>
        <taxon>Pseudomonadota</taxon>
        <taxon>Alphaproteobacteria</taxon>
        <taxon>Hyphomicrobiales</taxon>
        <taxon>Phyllobacteriaceae</taxon>
        <taxon>Phyllobacterium</taxon>
    </lineage>
</organism>
<dbReference type="InterPro" id="IPR039424">
    <property type="entry name" value="SBP_5"/>
</dbReference>
<proteinExistence type="inferred from homology"/>
<dbReference type="InterPro" id="IPR006311">
    <property type="entry name" value="TAT_signal"/>
</dbReference>
<dbReference type="Gene3D" id="3.40.190.10">
    <property type="entry name" value="Periplasmic binding protein-like II"/>
    <property type="match status" value="1"/>
</dbReference>
<feature type="domain" description="Solute-binding protein family 5" evidence="4">
    <location>
        <begin position="106"/>
        <end position="511"/>
    </location>
</feature>
<dbReference type="PANTHER" id="PTHR30290">
    <property type="entry name" value="PERIPLASMIC BINDING COMPONENT OF ABC TRANSPORTER"/>
    <property type="match status" value="1"/>
</dbReference>
<comment type="subcellular location">
    <subcellularLocation>
        <location evidence="1">Periplasm</location>
    </subcellularLocation>
</comment>
<dbReference type="InterPro" id="IPR000914">
    <property type="entry name" value="SBP_5_dom"/>
</dbReference>
<dbReference type="Pfam" id="PF00496">
    <property type="entry name" value="SBP_bac_5"/>
    <property type="match status" value="1"/>
</dbReference>
<dbReference type="GO" id="GO:0030288">
    <property type="term" value="C:outer membrane-bounded periplasmic space"/>
    <property type="evidence" value="ECO:0007669"/>
    <property type="project" value="UniProtKB-ARBA"/>
</dbReference>
<gene>
    <name evidence="5" type="ORF">C7476_108111</name>
</gene>
<evidence type="ECO:0000256" key="1">
    <source>
        <dbReference type="ARBA" id="ARBA00004418"/>
    </source>
</evidence>
<dbReference type="PANTHER" id="PTHR30290:SF62">
    <property type="entry name" value="OLIGOPEPTIDE ABC TRANSPORTER, PERIPLASMIC OLIGOPEPTIDE-BINDING PROTEIN"/>
    <property type="match status" value="1"/>
</dbReference>
<dbReference type="GO" id="GO:0043190">
    <property type="term" value="C:ATP-binding cassette (ABC) transporter complex"/>
    <property type="evidence" value="ECO:0007669"/>
    <property type="project" value="InterPro"/>
</dbReference>
<dbReference type="EMBL" id="QPJM01000008">
    <property type="protein sequence ID" value="RCW82297.1"/>
    <property type="molecule type" value="Genomic_DNA"/>
</dbReference>
<dbReference type="GO" id="GO:1904680">
    <property type="term" value="F:peptide transmembrane transporter activity"/>
    <property type="evidence" value="ECO:0007669"/>
    <property type="project" value="TreeGrafter"/>
</dbReference>